<protein>
    <submittedName>
        <fullName evidence="1">DUF2310 family Zn-ribbon-containing protein</fullName>
    </submittedName>
</protein>
<dbReference type="InterPro" id="IPR016908">
    <property type="entry name" value="UCP029037"/>
</dbReference>
<sequence length="238" mass="26560">MYHQVMAVLAALYRHGQICGQDWPVHWEGLHLMAQVQTLEVDALDAVYHSAEVRRALAALPPQGMAVQYLGEGASEAMACSCVHSSSFALYTHFLHLGSPVRCLDCGGQVPLYRLLPGALHSQVLLSWQSDYRACDSLQMGCELLEAETTYQLAALDSALTRRGRALCDALTQQTGRPFYYYLYCHEGSDLESESRRPCPSCGQAWPRQRPRIAPFDFQCDPCRLLSNIAFEVGWMGQ</sequence>
<dbReference type="EMBL" id="JABAIM010000002">
    <property type="protein sequence ID" value="NLR75766.1"/>
    <property type="molecule type" value="Genomic_DNA"/>
</dbReference>
<reference evidence="1 2" key="1">
    <citation type="submission" date="2020-04" db="EMBL/GenBank/DDBJ databases">
        <title>Draft genome of Leeia sp. IMCC25680.</title>
        <authorList>
            <person name="Song J."/>
            <person name="Cho J.-C."/>
        </authorList>
    </citation>
    <scope>NUCLEOTIDE SEQUENCE [LARGE SCALE GENOMIC DNA]</scope>
    <source>
        <strain evidence="1 2">IMCC25680</strain>
    </source>
</reference>
<dbReference type="AlphaFoldDB" id="A0A847SE93"/>
<organism evidence="1 2">
    <name type="scientific">Leeia aquatica</name>
    <dbReference type="NCBI Taxonomy" id="2725557"/>
    <lineage>
        <taxon>Bacteria</taxon>
        <taxon>Pseudomonadati</taxon>
        <taxon>Pseudomonadota</taxon>
        <taxon>Betaproteobacteria</taxon>
        <taxon>Neisseriales</taxon>
        <taxon>Leeiaceae</taxon>
        <taxon>Leeia</taxon>
    </lineage>
</organism>
<evidence type="ECO:0000313" key="2">
    <source>
        <dbReference type="Proteomes" id="UP000587991"/>
    </source>
</evidence>
<dbReference type="Proteomes" id="UP000587991">
    <property type="component" value="Unassembled WGS sequence"/>
</dbReference>
<name>A0A847SE93_9NEIS</name>
<evidence type="ECO:0000313" key="1">
    <source>
        <dbReference type="EMBL" id="NLR75766.1"/>
    </source>
</evidence>
<gene>
    <name evidence="1" type="ORF">HF682_11385</name>
</gene>
<accession>A0A847SE93</accession>
<proteinExistence type="predicted"/>
<keyword evidence="2" id="KW-1185">Reference proteome</keyword>
<comment type="caution">
    <text evidence="1">The sequence shown here is derived from an EMBL/GenBank/DDBJ whole genome shotgun (WGS) entry which is preliminary data.</text>
</comment>
<dbReference type="Pfam" id="PF10071">
    <property type="entry name" value="DUF2310"/>
    <property type="match status" value="1"/>
</dbReference>